<sequence length="287" mass="31091">MPRDHAATDLALPLQQSPMFAAALARAGAKAQHLTLENGGVILCQCLMVRRWGLSLAPRGPVFRPGLPDVMRLGLLAKLAREGLRLAEPDEAEGLRAAGFSQVLTPGWVAEWDIRPGEAELRARMAQKWRNGLHRAEAAGLQARWHAIGSAARPGRAAGELFAREAAQRKVRRYRALPAGLWRGWPGAEVLELKAEGEVAAQMLFLPHGRVVTYQMAWASEAGRRTNAHRLGLLLAARRFAAGGAERMDLGAIDAAAPGLMRFKLGTGARARQLGGSWLRLPGLGRR</sequence>
<dbReference type="RefSeq" id="WP_163894047.1">
    <property type="nucleotide sequence ID" value="NZ_JAAFYS010000003.1"/>
</dbReference>
<dbReference type="EMBL" id="JAAGAB010000003">
    <property type="protein sequence ID" value="NDV01723.1"/>
    <property type="molecule type" value="Genomic_DNA"/>
</dbReference>
<dbReference type="InterPro" id="IPR016181">
    <property type="entry name" value="Acyl_CoA_acyltransferase"/>
</dbReference>
<keyword evidence="1" id="KW-0808">Transferase</keyword>
<protein>
    <submittedName>
        <fullName evidence="1">GNAT family N-acetyltransferase</fullName>
    </submittedName>
</protein>
<dbReference type="Gene3D" id="3.40.630.30">
    <property type="match status" value="1"/>
</dbReference>
<dbReference type="SUPFAM" id="SSF55729">
    <property type="entry name" value="Acyl-CoA N-acyltransferases (Nat)"/>
    <property type="match status" value="1"/>
</dbReference>
<dbReference type="PANTHER" id="PTHR36174">
    <property type="entry name" value="LIPID II:GLYCINE GLYCYLTRANSFERASE"/>
    <property type="match status" value="1"/>
</dbReference>
<reference evidence="1 2" key="1">
    <citation type="submission" date="2020-02" db="EMBL/GenBank/DDBJ databases">
        <title>Pseudoroseicyclus tamarix, sp. nov., isolated from offshore sediment of a Tamarix chinensis forest.</title>
        <authorList>
            <person name="Gai Y."/>
        </authorList>
    </citation>
    <scope>NUCLEOTIDE SEQUENCE [LARGE SCALE GENOMIC DNA]</scope>
    <source>
        <strain evidence="1 2">CLL3-39</strain>
    </source>
</reference>
<dbReference type="PANTHER" id="PTHR36174:SF1">
    <property type="entry name" value="LIPID II:GLYCINE GLYCYLTRANSFERASE"/>
    <property type="match status" value="1"/>
</dbReference>
<comment type="caution">
    <text evidence="1">The sequence shown here is derived from an EMBL/GenBank/DDBJ whole genome shotgun (WGS) entry which is preliminary data.</text>
</comment>
<dbReference type="Proteomes" id="UP000474757">
    <property type="component" value="Unassembled WGS sequence"/>
</dbReference>
<evidence type="ECO:0000313" key="1">
    <source>
        <dbReference type="EMBL" id="NDV01723.1"/>
    </source>
</evidence>
<evidence type="ECO:0000313" key="2">
    <source>
        <dbReference type="Proteomes" id="UP000474757"/>
    </source>
</evidence>
<accession>A0A6B2JJV6</accession>
<keyword evidence="2" id="KW-1185">Reference proteome</keyword>
<dbReference type="AlphaFoldDB" id="A0A6B2JJV6"/>
<dbReference type="GO" id="GO:0016740">
    <property type="term" value="F:transferase activity"/>
    <property type="evidence" value="ECO:0007669"/>
    <property type="project" value="UniProtKB-KW"/>
</dbReference>
<gene>
    <name evidence="1" type="ORF">GZA08_12185</name>
</gene>
<proteinExistence type="predicted"/>
<organism evidence="1 2">
    <name type="scientific">Pseudoroseicyclus tamaricis</name>
    <dbReference type="NCBI Taxonomy" id="2705421"/>
    <lineage>
        <taxon>Bacteria</taxon>
        <taxon>Pseudomonadati</taxon>
        <taxon>Pseudomonadota</taxon>
        <taxon>Alphaproteobacteria</taxon>
        <taxon>Rhodobacterales</taxon>
        <taxon>Paracoccaceae</taxon>
        <taxon>Pseudoroseicyclus</taxon>
    </lineage>
</organism>
<dbReference type="InterPro" id="IPR050644">
    <property type="entry name" value="PG_Glycine_Bridge_Synth"/>
</dbReference>
<name>A0A6B2JJV6_9RHOB</name>